<dbReference type="PANTHER" id="PTHR45626">
    <property type="entry name" value="TRANSCRIPTION TERMINATION FACTOR 2-RELATED"/>
    <property type="match status" value="1"/>
</dbReference>
<dbReference type="GO" id="GO:0016787">
    <property type="term" value="F:hydrolase activity"/>
    <property type="evidence" value="ECO:0007669"/>
    <property type="project" value="UniProtKB-KW"/>
</dbReference>
<evidence type="ECO:0000256" key="4">
    <source>
        <dbReference type="ARBA" id="ARBA00022771"/>
    </source>
</evidence>
<dbReference type="GO" id="GO:0006281">
    <property type="term" value="P:DNA repair"/>
    <property type="evidence" value="ECO:0007669"/>
    <property type="project" value="TreeGrafter"/>
</dbReference>
<dbReference type="SUPFAM" id="SSF52540">
    <property type="entry name" value="P-loop containing nucleoside triphosphate hydrolases"/>
    <property type="match status" value="2"/>
</dbReference>
<dbReference type="CDD" id="cd18793">
    <property type="entry name" value="SF2_C_SNF"/>
    <property type="match status" value="1"/>
</dbReference>
<dbReference type="SMART" id="SM00490">
    <property type="entry name" value="HELICc"/>
    <property type="match status" value="1"/>
</dbReference>
<evidence type="ECO:0000256" key="7">
    <source>
        <dbReference type="ARBA" id="ARBA00022833"/>
    </source>
</evidence>
<sequence>MPDAFNWLCAQFNPLKAFFGASSSYHKPVGMSLQHAENPMRPCESPQMGVANTIHGLPSPPPTQPDFKTVSSEELEFRGETAESGNNTQTPGDRAEVLSEDADAVESMQMVQYIPAQPCSAVAAEHDDNHGERDALELRDMAESKTADSHLNAEPSYLESLKHDKSCSSTSEQKISVEENSRHSSPGYIPDGVQSSIVPFTTDQGIQNKKRLTKCDIEKYRNAQETIAAKSRCPDAAAESLESNERNLPGEAVTVDTLFVPESPLDRRLTESNNEPSNKIDLSLSKHLLSDDESDFGDTNHKTKAKRPRKSANEDSEIDLTNKASELPSEVKSGESEKRKSRSSKKQKAGKQKGKKASDRKKRSKKIAKHAPKKKPVDKRWNSKSSEFLSTGHQLFESIFDQDVGGENWNSETKVSTRKNDYVKSLLDSVPEEKRTKIRRDGNLILHATKQLSPYNVRSTGDGLWNVSGMKTALLNYQVLGADWMRDREENEQDPRGGINADMMGLGKTIQTLAVMICNPPGKSDPKATLIVANKNLLFQWEREIKHHTEWEKWFPRILMYSSKLSVTKTDLEGFDIILTTYNEIMKSFPVPDISEETKNIDQAVQEWRKEKEERSGTLHDVQYYRIGDLDFKLKKINLELTIEAVLDEAQAIKNHKSQTSRACRALKAKYRWALSGTPVDNDLTEFYSYFKYLRISGIGNFRDFKKNFCNSESETCISRMQLLLSGIMLRRVHTNQLLNKPILQLPEKAQHTIMLKFDPIEQAIYDYVEAKYTTRIHYFIHSGVAKKEKKKIMAMLLRLRQMTAHVLIAHESIQHLFTLDDLAGIESTIASRCTLTPPQREILSQAKVMVQDHLKRVKEGDEDKDFTKMNGGNGVFSNPATPEGNEAEFLEYIQKLNKDSNTIELESRKICPECQCPPEKPYLSPCWHLFCAACLQSLEEKAKKKDLKQINCPACRTSFSQATKFRSLGVLKSETWGQQEDNAIARERKIVDTRWIDQSLRKLMSTKIKAVVSQTAEWIGKDDNCKIIIYTMFLPTIRILGRICYLRGWGHLKFHGEMSAKARDQTIMNFQNDPTKRILLATMQCGGVGLNLTMATRLICVDLWWNNSPEQQAFARIWRKGQTEKTQGVRFVVRGTIDEKLMELQIRKAAIIQKGIGERDKLDSLTIEDIEELFSQKGKDNKSPGFIPPTSKDEADEGGIIGSSMPEEDDI</sequence>
<dbReference type="Proteomes" id="UP000076632">
    <property type="component" value="Unassembled WGS sequence"/>
</dbReference>
<dbReference type="AlphaFoldDB" id="A0A165HCJ2"/>
<dbReference type="InterPro" id="IPR050628">
    <property type="entry name" value="SNF2_RAD54_helicase_TF"/>
</dbReference>
<protein>
    <submittedName>
        <fullName evidence="14">p-loop containing nucleoside triphosphate hydrolase protein</fullName>
    </submittedName>
</protein>
<keyword evidence="5 14" id="KW-0378">Hydrolase</keyword>
<dbReference type="PANTHER" id="PTHR45626:SF17">
    <property type="entry name" value="HELICASE-LIKE TRANSCRIPTION FACTOR"/>
    <property type="match status" value="1"/>
</dbReference>
<dbReference type="InterPro" id="IPR017907">
    <property type="entry name" value="Znf_RING_CS"/>
</dbReference>
<keyword evidence="8" id="KW-0067">ATP-binding</keyword>
<evidence type="ECO:0000259" key="11">
    <source>
        <dbReference type="PROSITE" id="PS50089"/>
    </source>
</evidence>
<dbReference type="OMA" id="WNEAVQD"/>
<dbReference type="InterPro" id="IPR049730">
    <property type="entry name" value="SNF2/RAD54-like_C"/>
</dbReference>
<keyword evidence="2" id="KW-0479">Metal-binding</keyword>
<gene>
    <name evidence="14" type="ORF">L228DRAFT_260145</name>
</gene>
<evidence type="ECO:0000256" key="3">
    <source>
        <dbReference type="ARBA" id="ARBA00022741"/>
    </source>
</evidence>
<dbReference type="CDD" id="cd16449">
    <property type="entry name" value="RING-HC"/>
    <property type="match status" value="1"/>
</dbReference>
<dbReference type="InterPro" id="IPR000330">
    <property type="entry name" value="SNF2_N"/>
</dbReference>
<evidence type="ECO:0000256" key="6">
    <source>
        <dbReference type="ARBA" id="ARBA00022806"/>
    </source>
</evidence>
<feature type="region of interest" description="Disordered" evidence="10">
    <location>
        <begin position="1177"/>
        <end position="1212"/>
    </location>
</feature>
<dbReference type="STRING" id="1328760.A0A165HCJ2"/>
<dbReference type="OrthoDB" id="448448at2759"/>
<evidence type="ECO:0000256" key="8">
    <source>
        <dbReference type="ARBA" id="ARBA00022840"/>
    </source>
</evidence>
<dbReference type="EMBL" id="KV407457">
    <property type="protein sequence ID" value="KZF23299.1"/>
    <property type="molecule type" value="Genomic_DNA"/>
</dbReference>
<keyword evidence="6" id="KW-0347">Helicase</keyword>
<evidence type="ECO:0000313" key="15">
    <source>
        <dbReference type="Proteomes" id="UP000076632"/>
    </source>
</evidence>
<dbReference type="InParanoid" id="A0A165HCJ2"/>
<dbReference type="PROSITE" id="PS50089">
    <property type="entry name" value="ZF_RING_2"/>
    <property type="match status" value="1"/>
</dbReference>
<evidence type="ECO:0000256" key="10">
    <source>
        <dbReference type="SAM" id="MobiDB-lite"/>
    </source>
</evidence>
<feature type="region of interest" description="Disordered" evidence="10">
    <location>
        <begin position="159"/>
        <end position="193"/>
    </location>
</feature>
<dbReference type="Gene3D" id="3.40.50.10810">
    <property type="entry name" value="Tandem AAA-ATPase domain"/>
    <property type="match status" value="1"/>
</dbReference>
<reference evidence="14 15" key="1">
    <citation type="journal article" date="2016" name="Fungal Biol.">
        <title>The genome of Xylona heveae provides a window into fungal endophytism.</title>
        <authorList>
            <person name="Gazis R."/>
            <person name="Kuo A."/>
            <person name="Riley R."/>
            <person name="LaButti K."/>
            <person name="Lipzen A."/>
            <person name="Lin J."/>
            <person name="Amirebrahimi M."/>
            <person name="Hesse C.N."/>
            <person name="Spatafora J.W."/>
            <person name="Henrissat B."/>
            <person name="Hainaut M."/>
            <person name="Grigoriev I.V."/>
            <person name="Hibbett D.S."/>
        </authorList>
    </citation>
    <scope>NUCLEOTIDE SEQUENCE [LARGE SCALE GENOMIC DNA]</scope>
    <source>
        <strain evidence="14 15">TC161</strain>
    </source>
</reference>
<dbReference type="SMART" id="SM00487">
    <property type="entry name" value="DEXDc"/>
    <property type="match status" value="1"/>
</dbReference>
<accession>A0A165HCJ2</accession>
<evidence type="ECO:0000259" key="12">
    <source>
        <dbReference type="PROSITE" id="PS51192"/>
    </source>
</evidence>
<dbReference type="GO" id="GO:0008270">
    <property type="term" value="F:zinc ion binding"/>
    <property type="evidence" value="ECO:0007669"/>
    <property type="project" value="UniProtKB-KW"/>
</dbReference>
<dbReference type="InterPro" id="IPR013083">
    <property type="entry name" value="Znf_RING/FYVE/PHD"/>
</dbReference>
<evidence type="ECO:0000256" key="9">
    <source>
        <dbReference type="PROSITE-ProRule" id="PRU00175"/>
    </source>
</evidence>
<comment type="similarity">
    <text evidence="1">Belongs to the SNF2/RAD54 helicase family.</text>
</comment>
<dbReference type="GO" id="GO:0005634">
    <property type="term" value="C:nucleus"/>
    <property type="evidence" value="ECO:0007669"/>
    <property type="project" value="TreeGrafter"/>
</dbReference>
<feature type="domain" description="Helicase ATP-binding" evidence="12">
    <location>
        <begin position="489"/>
        <end position="697"/>
    </location>
</feature>
<dbReference type="SUPFAM" id="SSF57850">
    <property type="entry name" value="RING/U-box"/>
    <property type="match status" value="1"/>
</dbReference>
<dbReference type="GO" id="GO:0008094">
    <property type="term" value="F:ATP-dependent activity, acting on DNA"/>
    <property type="evidence" value="ECO:0007669"/>
    <property type="project" value="TreeGrafter"/>
</dbReference>
<dbReference type="RefSeq" id="XP_018188854.1">
    <property type="nucleotide sequence ID" value="XM_018334227.1"/>
</dbReference>
<keyword evidence="4 9" id="KW-0863">Zinc-finger</keyword>
<dbReference type="GO" id="GO:0005524">
    <property type="term" value="F:ATP binding"/>
    <property type="evidence" value="ECO:0007669"/>
    <property type="project" value="UniProtKB-KW"/>
</dbReference>
<dbReference type="GeneID" id="28899364"/>
<organism evidence="14 15">
    <name type="scientific">Xylona heveae (strain CBS 132557 / TC161)</name>
    <dbReference type="NCBI Taxonomy" id="1328760"/>
    <lineage>
        <taxon>Eukaryota</taxon>
        <taxon>Fungi</taxon>
        <taxon>Dikarya</taxon>
        <taxon>Ascomycota</taxon>
        <taxon>Pezizomycotina</taxon>
        <taxon>Xylonomycetes</taxon>
        <taxon>Xylonales</taxon>
        <taxon>Xylonaceae</taxon>
        <taxon>Xylona</taxon>
    </lineage>
</organism>
<dbReference type="InterPro" id="IPR027417">
    <property type="entry name" value="P-loop_NTPase"/>
</dbReference>
<evidence type="ECO:0000259" key="13">
    <source>
        <dbReference type="PROSITE" id="PS51194"/>
    </source>
</evidence>
<dbReference type="GO" id="GO:0004386">
    <property type="term" value="F:helicase activity"/>
    <property type="evidence" value="ECO:0007669"/>
    <property type="project" value="UniProtKB-KW"/>
</dbReference>
<dbReference type="CDD" id="cd18008">
    <property type="entry name" value="DEXDc_SHPRH-like"/>
    <property type="match status" value="1"/>
</dbReference>
<feature type="domain" description="RING-type" evidence="11">
    <location>
        <begin position="912"/>
        <end position="957"/>
    </location>
</feature>
<feature type="compositionally biased region" description="Basic residues" evidence="10">
    <location>
        <begin position="339"/>
        <end position="377"/>
    </location>
</feature>
<dbReference type="Pfam" id="PF00176">
    <property type="entry name" value="SNF2-rel_dom"/>
    <property type="match status" value="1"/>
</dbReference>
<dbReference type="InterPro" id="IPR038718">
    <property type="entry name" value="SNF2-like_sf"/>
</dbReference>
<dbReference type="InterPro" id="IPR001841">
    <property type="entry name" value="Znf_RING"/>
</dbReference>
<keyword evidence="3" id="KW-0547">Nucleotide-binding</keyword>
<dbReference type="PROSITE" id="PS51192">
    <property type="entry name" value="HELICASE_ATP_BIND_1"/>
    <property type="match status" value="1"/>
</dbReference>
<feature type="domain" description="Helicase C-terminal" evidence="13">
    <location>
        <begin position="1012"/>
        <end position="1169"/>
    </location>
</feature>
<dbReference type="Gene3D" id="3.30.40.10">
    <property type="entry name" value="Zinc/RING finger domain, C3HC4 (zinc finger)"/>
    <property type="match status" value="1"/>
</dbReference>
<dbReference type="InterPro" id="IPR001650">
    <property type="entry name" value="Helicase_C-like"/>
</dbReference>
<evidence type="ECO:0000256" key="5">
    <source>
        <dbReference type="ARBA" id="ARBA00022801"/>
    </source>
</evidence>
<name>A0A165HCJ2_XYLHT</name>
<evidence type="ECO:0000313" key="14">
    <source>
        <dbReference type="EMBL" id="KZF23299.1"/>
    </source>
</evidence>
<dbReference type="PROSITE" id="PS00518">
    <property type="entry name" value="ZF_RING_1"/>
    <property type="match status" value="1"/>
</dbReference>
<keyword evidence="7" id="KW-0862">Zinc</keyword>
<feature type="region of interest" description="Disordered" evidence="10">
    <location>
        <begin position="290"/>
        <end position="383"/>
    </location>
</feature>
<dbReference type="InterPro" id="IPR014001">
    <property type="entry name" value="Helicase_ATP-bd"/>
</dbReference>
<dbReference type="Pfam" id="PF00271">
    <property type="entry name" value="Helicase_C"/>
    <property type="match status" value="1"/>
</dbReference>
<evidence type="ECO:0000256" key="2">
    <source>
        <dbReference type="ARBA" id="ARBA00022723"/>
    </source>
</evidence>
<proteinExistence type="inferred from homology"/>
<keyword evidence="15" id="KW-1185">Reference proteome</keyword>
<evidence type="ECO:0000256" key="1">
    <source>
        <dbReference type="ARBA" id="ARBA00007025"/>
    </source>
</evidence>
<dbReference type="Gene3D" id="3.40.50.300">
    <property type="entry name" value="P-loop containing nucleotide triphosphate hydrolases"/>
    <property type="match status" value="1"/>
</dbReference>
<dbReference type="PROSITE" id="PS51194">
    <property type="entry name" value="HELICASE_CTER"/>
    <property type="match status" value="1"/>
</dbReference>